<dbReference type="KEGG" id="svt:SVTN_21640"/>
<sequence>MSWSEAQYEECLHGERRRYAWTMQHHGGLTPSDAWAAALDWYPYEPSDTPHRGLVFHDEAWHWAMLAIHGDRYPVERPELVEPPAEYLALD</sequence>
<gene>
    <name evidence="1" type="ORF">SVTN_21640</name>
</gene>
<dbReference type="EMBL" id="CP010407">
    <property type="protein sequence ID" value="AJF69899.1"/>
    <property type="molecule type" value="Genomic_DNA"/>
</dbReference>
<reference evidence="1 2" key="1">
    <citation type="submission" date="2014-12" db="EMBL/GenBank/DDBJ databases">
        <title>Complete genome sequence of Streptomyces vietnamensis strain GIMV4.0001, a genetic manipulable producer of the benzoisochromanequinone antibiotic granaticin.</title>
        <authorList>
            <person name="Deng M.R."/>
            <person name="Guo J."/>
            <person name="Ma L.Y."/>
            <person name="Feng G.D."/>
            <person name="Mo C.Y."/>
            <person name="Zhu H.H."/>
        </authorList>
    </citation>
    <scope>NUCLEOTIDE SEQUENCE [LARGE SCALE GENOMIC DNA]</scope>
    <source>
        <strain evidence="2">GIMV4.0001</strain>
    </source>
</reference>
<proteinExistence type="predicted"/>
<name>A0A0B5INC3_9ACTN</name>
<dbReference type="AlphaFoldDB" id="A0A0B5INC3"/>
<evidence type="ECO:0000313" key="2">
    <source>
        <dbReference type="Proteomes" id="UP000031774"/>
    </source>
</evidence>
<protein>
    <submittedName>
        <fullName evidence="1">Uncharacterized protein</fullName>
    </submittedName>
</protein>
<dbReference type="Proteomes" id="UP000031774">
    <property type="component" value="Chromosome"/>
</dbReference>
<evidence type="ECO:0000313" key="1">
    <source>
        <dbReference type="EMBL" id="AJF69899.1"/>
    </source>
</evidence>
<accession>A0A0B5INC3</accession>
<organism evidence="1 2">
    <name type="scientific">Streptomyces vietnamensis</name>
    <dbReference type="NCBI Taxonomy" id="362257"/>
    <lineage>
        <taxon>Bacteria</taxon>
        <taxon>Bacillati</taxon>
        <taxon>Actinomycetota</taxon>
        <taxon>Actinomycetes</taxon>
        <taxon>Kitasatosporales</taxon>
        <taxon>Streptomycetaceae</taxon>
        <taxon>Streptomyces</taxon>
    </lineage>
</organism>
<dbReference type="HOGENOM" id="CLU_2425595_0_0_11"/>
<keyword evidence="2" id="KW-1185">Reference proteome</keyword>